<dbReference type="AlphaFoldDB" id="A0A401QRW4"/>
<dbReference type="InterPro" id="IPR003594">
    <property type="entry name" value="HATPase_dom"/>
</dbReference>
<protein>
    <submittedName>
        <fullName evidence="3">ATPase</fullName>
    </submittedName>
</protein>
<keyword evidence="1" id="KW-0723">Serine/threonine-protein kinase</keyword>
<feature type="domain" description="Histidine kinase/HSP90-like ATPase" evidence="2">
    <location>
        <begin position="17"/>
        <end position="130"/>
    </location>
</feature>
<proteinExistence type="predicted"/>
<gene>
    <name evidence="3" type="ORF">SALB_00774</name>
</gene>
<evidence type="ECO:0000256" key="1">
    <source>
        <dbReference type="ARBA" id="ARBA00022527"/>
    </source>
</evidence>
<dbReference type="GO" id="GO:0004674">
    <property type="term" value="F:protein serine/threonine kinase activity"/>
    <property type="evidence" value="ECO:0007669"/>
    <property type="project" value="UniProtKB-KW"/>
</dbReference>
<reference evidence="3 4" key="1">
    <citation type="journal article" date="2019" name="Microbiol. Resour. Announc.">
        <title>Draft Genome Sequence of the Most Traditional epsilon-Poly-l-Lysine Producer, Streptomyces albulus NBRC14147.</title>
        <authorList>
            <person name="Yamanaka K."/>
            <person name="Hamano Y."/>
        </authorList>
    </citation>
    <scope>NUCLEOTIDE SEQUENCE [LARGE SCALE GENOMIC DNA]</scope>
    <source>
        <strain evidence="3 4">NBRC 14147</strain>
    </source>
</reference>
<evidence type="ECO:0000259" key="2">
    <source>
        <dbReference type="Pfam" id="PF13581"/>
    </source>
</evidence>
<accession>A0A401QRW4</accession>
<sequence>MGLEVPRFTAHRFTTCPAGLRKVRRHTRSTMQAWGLSACADEAVMVANELVTNALRHGLTQQSPNDVGWLGLMHTANTVTCAVKDSSSIMPTYTPAHLLARYGRGLCVVDALSCSWGCSTLEGTGKTVWACLPTEHEDTWPHEVTSYL</sequence>
<organism evidence="3 4">
    <name type="scientific">Streptomyces noursei</name>
    <name type="common">Streptomyces albulus</name>
    <dbReference type="NCBI Taxonomy" id="1971"/>
    <lineage>
        <taxon>Bacteria</taxon>
        <taxon>Bacillati</taxon>
        <taxon>Actinomycetota</taxon>
        <taxon>Actinomycetes</taxon>
        <taxon>Kitasatosporales</taxon>
        <taxon>Streptomycetaceae</taxon>
        <taxon>Streptomyces</taxon>
    </lineage>
</organism>
<dbReference type="InterPro" id="IPR050267">
    <property type="entry name" value="Anti-sigma-factor_SerPK"/>
</dbReference>
<keyword evidence="1" id="KW-0808">Transferase</keyword>
<dbReference type="CDD" id="cd16936">
    <property type="entry name" value="HATPase_RsbW-like"/>
    <property type="match status" value="1"/>
</dbReference>
<dbReference type="Proteomes" id="UP000288351">
    <property type="component" value="Unassembled WGS sequence"/>
</dbReference>
<evidence type="ECO:0000313" key="3">
    <source>
        <dbReference type="EMBL" id="GCB88105.1"/>
    </source>
</evidence>
<keyword evidence="1" id="KW-0418">Kinase</keyword>
<evidence type="ECO:0000313" key="4">
    <source>
        <dbReference type="Proteomes" id="UP000288351"/>
    </source>
</evidence>
<dbReference type="Gene3D" id="3.30.565.10">
    <property type="entry name" value="Histidine kinase-like ATPase, C-terminal domain"/>
    <property type="match status" value="1"/>
</dbReference>
<name>A0A401QRW4_STRNR</name>
<dbReference type="PANTHER" id="PTHR35526:SF3">
    <property type="entry name" value="ANTI-SIGMA-F FACTOR RSBW"/>
    <property type="match status" value="1"/>
</dbReference>
<dbReference type="RefSeq" id="WP_368730783.1">
    <property type="nucleotide sequence ID" value="NZ_BHXC01000006.1"/>
</dbReference>
<dbReference type="PANTHER" id="PTHR35526">
    <property type="entry name" value="ANTI-SIGMA-F FACTOR RSBW-RELATED"/>
    <property type="match status" value="1"/>
</dbReference>
<dbReference type="InterPro" id="IPR036890">
    <property type="entry name" value="HATPase_C_sf"/>
</dbReference>
<dbReference type="SUPFAM" id="SSF55874">
    <property type="entry name" value="ATPase domain of HSP90 chaperone/DNA topoisomerase II/histidine kinase"/>
    <property type="match status" value="1"/>
</dbReference>
<comment type="caution">
    <text evidence="3">The sequence shown here is derived from an EMBL/GenBank/DDBJ whole genome shotgun (WGS) entry which is preliminary data.</text>
</comment>
<dbReference type="Pfam" id="PF13581">
    <property type="entry name" value="HATPase_c_2"/>
    <property type="match status" value="1"/>
</dbReference>
<dbReference type="EMBL" id="BHXC01000006">
    <property type="protein sequence ID" value="GCB88105.1"/>
    <property type="molecule type" value="Genomic_DNA"/>
</dbReference>